<dbReference type="AlphaFoldDB" id="A0A9X7Z4J1"/>
<dbReference type="Proteomes" id="UP000663505">
    <property type="component" value="Chromosome"/>
</dbReference>
<feature type="domain" description="DUF302" evidence="1">
    <location>
        <begin position="34"/>
        <end position="97"/>
    </location>
</feature>
<dbReference type="KEGG" id="afx:JZ786_16000"/>
<organism evidence="2 3">
    <name type="scientific">Alicyclobacillus mengziensis</name>
    <dbReference type="NCBI Taxonomy" id="2931921"/>
    <lineage>
        <taxon>Bacteria</taxon>
        <taxon>Bacillati</taxon>
        <taxon>Bacillota</taxon>
        <taxon>Bacilli</taxon>
        <taxon>Bacillales</taxon>
        <taxon>Alicyclobacillaceae</taxon>
        <taxon>Alicyclobacillus</taxon>
    </lineage>
</organism>
<evidence type="ECO:0000259" key="1">
    <source>
        <dbReference type="Pfam" id="PF03625"/>
    </source>
</evidence>
<dbReference type="Pfam" id="PF03625">
    <property type="entry name" value="DUF302"/>
    <property type="match status" value="1"/>
</dbReference>
<proteinExistence type="predicted"/>
<dbReference type="PIRSF" id="PIRSF021774">
    <property type="entry name" value="UCP021774"/>
    <property type="match status" value="1"/>
</dbReference>
<dbReference type="Gene3D" id="3.30.310.70">
    <property type="entry name" value="TT1751-like domain"/>
    <property type="match status" value="1"/>
</dbReference>
<dbReference type="InterPro" id="IPR016796">
    <property type="entry name" value="UCP021774"/>
</dbReference>
<dbReference type="CDD" id="cd14797">
    <property type="entry name" value="DUF302"/>
    <property type="match status" value="1"/>
</dbReference>
<evidence type="ECO:0000313" key="2">
    <source>
        <dbReference type="EMBL" id="QSO46024.1"/>
    </source>
</evidence>
<gene>
    <name evidence="2" type="ORF">JZ786_16000</name>
</gene>
<dbReference type="InterPro" id="IPR035923">
    <property type="entry name" value="TT1751-like_sf"/>
</dbReference>
<reference evidence="2 3" key="1">
    <citation type="submission" date="2021-02" db="EMBL/GenBank/DDBJ databases">
        <title>Alicyclobacillus curvatus sp. nov. and Alicyclobacillus mengziensis sp. nov., two acidophilic bacteria isolated from acid mine drainage.</title>
        <authorList>
            <person name="Huang Y."/>
        </authorList>
    </citation>
    <scope>NUCLEOTIDE SEQUENCE [LARGE SCALE GENOMIC DNA]</scope>
    <source>
        <strain evidence="2 3">S30H14</strain>
    </source>
</reference>
<name>A0A9X7Z4J1_9BACL</name>
<dbReference type="SUPFAM" id="SSF103247">
    <property type="entry name" value="TT1751-like"/>
    <property type="match status" value="1"/>
</dbReference>
<evidence type="ECO:0000313" key="3">
    <source>
        <dbReference type="Proteomes" id="UP000663505"/>
    </source>
</evidence>
<dbReference type="EMBL" id="CP071182">
    <property type="protein sequence ID" value="QSO46024.1"/>
    <property type="molecule type" value="Genomic_DNA"/>
</dbReference>
<dbReference type="InterPro" id="IPR005180">
    <property type="entry name" value="DUF302"/>
</dbReference>
<dbReference type="PANTHER" id="PTHR38342:SF1">
    <property type="entry name" value="SLR5037 PROTEIN"/>
    <property type="match status" value="1"/>
</dbReference>
<sequence>MFHYTVTTQKSLDDAIRAVSAALKERSFGVLWELDMASKLHEKGVDYEGAFRVLEVCNPKVAKQVLEHNPLIGYFLPCKVVVYEDKDGTNKIGLANPTALIGLAGDNEVLGIAKEIEDTLIAAVDAAK</sequence>
<accession>A0A9X7Z4J1</accession>
<dbReference type="PANTHER" id="PTHR38342">
    <property type="entry name" value="SLR5037 PROTEIN"/>
    <property type="match status" value="1"/>
</dbReference>
<protein>
    <submittedName>
        <fullName evidence="2">DUF302 domain-containing protein</fullName>
    </submittedName>
</protein>
<keyword evidence="3" id="KW-1185">Reference proteome</keyword>